<dbReference type="Pfam" id="PF00561">
    <property type="entry name" value="Abhydrolase_1"/>
    <property type="match status" value="1"/>
</dbReference>
<dbReference type="Proteomes" id="UP000503018">
    <property type="component" value="Chromosome"/>
</dbReference>
<dbReference type="AlphaFoldDB" id="A0A6M4AYC5"/>
<protein>
    <submittedName>
        <fullName evidence="2">Alpha/beta hydrolase</fullName>
    </submittedName>
</protein>
<reference evidence="2 3" key="1">
    <citation type="submission" date="2020-01" db="EMBL/GenBank/DDBJ databases">
        <title>Sphingomonas sp. strain CSW-10.</title>
        <authorList>
            <person name="Chen W.-M."/>
        </authorList>
    </citation>
    <scope>NUCLEOTIDE SEQUENCE [LARGE SCALE GENOMIC DNA]</scope>
    <source>
        <strain evidence="2 3">CSW-10</strain>
    </source>
</reference>
<dbReference type="PANTHER" id="PTHR43194:SF2">
    <property type="entry name" value="PEROXISOMAL MEMBRANE PROTEIN LPX1"/>
    <property type="match status" value="1"/>
</dbReference>
<evidence type="ECO:0000313" key="3">
    <source>
        <dbReference type="Proteomes" id="UP000503018"/>
    </source>
</evidence>
<dbReference type="PRINTS" id="PR00412">
    <property type="entry name" value="EPOXHYDRLASE"/>
</dbReference>
<dbReference type="InterPro" id="IPR000639">
    <property type="entry name" value="Epox_hydrolase-like"/>
</dbReference>
<accession>A0A6M4AYC5</accession>
<evidence type="ECO:0000313" key="2">
    <source>
        <dbReference type="EMBL" id="QJQ33776.1"/>
    </source>
</evidence>
<dbReference type="KEGG" id="slan:GV829_12860"/>
<sequence>MAKATHHMINGSGGLKLSVDVSGPVDGQPVLLAHGGGQTKRAWRKTAEVLAEAGYRAIAVDLRGHGQSQWASPDGYDVGHMAADLLAIANTLDRKPAMVGASLGGLSGLVAEGELRPGSFQSLTLVDVTPNMSPAGVDRIVGFMLRHMDDGFATLDEAADAIASYTENRERRSSSEGLSHYLRLGDDGRYRWHWDPAFLGNAQERRGNGLQDDRLELAARSLSLPVHLVRGANSDLVTVEAARAFLDFVPHARFDDIAGAGHMVVGDKNDIFSAVILDFLKGLEAKG</sequence>
<proteinExistence type="predicted"/>
<dbReference type="InterPro" id="IPR000073">
    <property type="entry name" value="AB_hydrolase_1"/>
</dbReference>
<keyword evidence="3" id="KW-1185">Reference proteome</keyword>
<gene>
    <name evidence="2" type="ORF">GV829_12860</name>
</gene>
<dbReference type="SUPFAM" id="SSF53474">
    <property type="entry name" value="alpha/beta-Hydrolases"/>
    <property type="match status" value="1"/>
</dbReference>
<dbReference type="Gene3D" id="3.40.50.1820">
    <property type="entry name" value="alpha/beta hydrolase"/>
    <property type="match status" value="1"/>
</dbReference>
<dbReference type="InterPro" id="IPR029058">
    <property type="entry name" value="AB_hydrolase_fold"/>
</dbReference>
<evidence type="ECO:0000259" key="1">
    <source>
        <dbReference type="Pfam" id="PF00561"/>
    </source>
</evidence>
<name>A0A6M4AYC5_9SPHN</name>
<organism evidence="2 3">
    <name type="scientific">Sphingomonas lacunae</name>
    <dbReference type="NCBI Taxonomy" id="2698828"/>
    <lineage>
        <taxon>Bacteria</taxon>
        <taxon>Pseudomonadati</taxon>
        <taxon>Pseudomonadota</taxon>
        <taxon>Alphaproteobacteria</taxon>
        <taxon>Sphingomonadales</taxon>
        <taxon>Sphingomonadaceae</taxon>
        <taxon>Sphingomonas</taxon>
    </lineage>
</organism>
<dbReference type="InterPro" id="IPR050228">
    <property type="entry name" value="Carboxylesterase_BioH"/>
</dbReference>
<dbReference type="PANTHER" id="PTHR43194">
    <property type="entry name" value="HYDROLASE ALPHA/BETA FOLD FAMILY"/>
    <property type="match status" value="1"/>
</dbReference>
<dbReference type="GO" id="GO:0016787">
    <property type="term" value="F:hydrolase activity"/>
    <property type="evidence" value="ECO:0007669"/>
    <property type="project" value="UniProtKB-KW"/>
</dbReference>
<keyword evidence="2" id="KW-0378">Hydrolase</keyword>
<feature type="domain" description="AB hydrolase-1" evidence="1">
    <location>
        <begin position="29"/>
        <end position="266"/>
    </location>
</feature>
<dbReference type="EMBL" id="CP053015">
    <property type="protein sequence ID" value="QJQ33776.1"/>
    <property type="molecule type" value="Genomic_DNA"/>
</dbReference>